<evidence type="ECO:0000256" key="2">
    <source>
        <dbReference type="ARBA" id="ARBA00022692"/>
    </source>
</evidence>
<reference evidence="7 8" key="1">
    <citation type="submission" date="2023-04" db="EMBL/GenBank/DDBJ databases">
        <title>Neorhizobium petrolearium OS53, complete genome.</title>
        <authorList>
            <person name="Yu T."/>
        </authorList>
    </citation>
    <scope>NUCLEOTIDE SEQUENCE [LARGE SCALE GENOMIC DNA]</scope>
    <source>
        <strain evidence="7 8">OS53</strain>
    </source>
</reference>
<gene>
    <name evidence="7" type="ORF">QEO92_03435</name>
</gene>
<evidence type="ECO:0000256" key="4">
    <source>
        <dbReference type="ARBA" id="ARBA00023136"/>
    </source>
</evidence>
<dbReference type="PROSITE" id="PS50850">
    <property type="entry name" value="MFS"/>
    <property type="match status" value="1"/>
</dbReference>
<feature type="transmembrane region" description="Helical" evidence="5">
    <location>
        <begin position="207"/>
        <end position="224"/>
    </location>
</feature>
<organism evidence="7 8">
    <name type="scientific">Neorhizobium petrolearium</name>
    <dbReference type="NCBI Taxonomy" id="515361"/>
    <lineage>
        <taxon>Bacteria</taxon>
        <taxon>Pseudomonadati</taxon>
        <taxon>Pseudomonadota</taxon>
        <taxon>Alphaproteobacteria</taxon>
        <taxon>Hyphomicrobiales</taxon>
        <taxon>Rhizobiaceae</taxon>
        <taxon>Rhizobium/Agrobacterium group</taxon>
        <taxon>Neorhizobium</taxon>
    </lineage>
</organism>
<feature type="transmembrane region" description="Helical" evidence="5">
    <location>
        <begin position="175"/>
        <end position="195"/>
    </location>
</feature>
<feature type="transmembrane region" description="Helical" evidence="5">
    <location>
        <begin position="236"/>
        <end position="255"/>
    </location>
</feature>
<dbReference type="Gene3D" id="1.20.1250.20">
    <property type="entry name" value="MFS general substrate transporter like domains"/>
    <property type="match status" value="1"/>
</dbReference>
<dbReference type="SUPFAM" id="SSF103473">
    <property type="entry name" value="MFS general substrate transporter"/>
    <property type="match status" value="1"/>
</dbReference>
<evidence type="ECO:0000313" key="7">
    <source>
        <dbReference type="EMBL" id="WGI69155.1"/>
    </source>
</evidence>
<feature type="transmembrane region" description="Helical" evidence="5">
    <location>
        <begin position="411"/>
        <end position="429"/>
    </location>
</feature>
<dbReference type="InterPro" id="IPR011701">
    <property type="entry name" value="MFS"/>
</dbReference>
<comment type="subcellular location">
    <subcellularLocation>
        <location evidence="1">Membrane</location>
        <topology evidence="1">Multi-pass membrane protein</topology>
    </subcellularLocation>
</comment>
<feature type="transmembrane region" description="Helical" evidence="5">
    <location>
        <begin position="468"/>
        <end position="490"/>
    </location>
</feature>
<keyword evidence="3 5" id="KW-1133">Transmembrane helix</keyword>
<evidence type="ECO:0000256" key="5">
    <source>
        <dbReference type="SAM" id="Phobius"/>
    </source>
</evidence>
<sequence>MDMTRPAPVPLVTDRRQRLVIFCFLLTALFMATLDNQIVSTALPTIIGEFGELERFGWVGSAYLLATSATMPIYGKLGDLFGRKYVMLAAIVIFTVGSLTCGLAWSMDSLIASRLLQGMGGGGIMVSIFSINADLFEPRERAKYQSYSSLVIMASGSLGPLLGGTMSEWFGWRSIFLINLPIGIVALTGISLLLPYRRPVRRPKIDYPGAILLAAVVASIVVWADSVTLFGSLLAWQSMLVVAFGVLCAISWVVVEGRVPEPIVPLKLFRDSTFSLFLVVSFCTGAVAIGMANYFALFLQTTTGLSPSVASFCFIATTTGIVIGSISTGRLISISGRYKPFTLIGLSLNVVALFIFSQLPAGTPVPFILGFMLMQGLAIGFGQQAPIIGVQNSAPREDVGAATGAVTLMRMAGASIAISIYGAIVAAGIRGVGTSIPGVEDIASLTPAMMLRLPEASRIAVHTLYTEAFVPVFMTGSAMALIGLLAACLLKPIRLPAAQVVEKKAGPA</sequence>
<name>A0ABY8M6T5_9HYPH</name>
<accession>A0ABY8M6T5</accession>
<feature type="transmembrane region" description="Helical" evidence="5">
    <location>
        <begin position="56"/>
        <end position="74"/>
    </location>
</feature>
<dbReference type="PANTHER" id="PTHR23501">
    <property type="entry name" value="MAJOR FACILITATOR SUPERFAMILY"/>
    <property type="match status" value="1"/>
</dbReference>
<dbReference type="InterPro" id="IPR020846">
    <property type="entry name" value="MFS_dom"/>
</dbReference>
<keyword evidence="8" id="KW-1185">Reference proteome</keyword>
<feature type="transmembrane region" description="Helical" evidence="5">
    <location>
        <begin position="367"/>
        <end position="390"/>
    </location>
</feature>
<feature type="transmembrane region" description="Helical" evidence="5">
    <location>
        <begin position="276"/>
        <end position="297"/>
    </location>
</feature>
<dbReference type="CDD" id="cd17502">
    <property type="entry name" value="MFS_Azr1_MDR_like"/>
    <property type="match status" value="1"/>
</dbReference>
<proteinExistence type="predicted"/>
<dbReference type="PANTHER" id="PTHR23501:SF197">
    <property type="entry name" value="COMD"/>
    <property type="match status" value="1"/>
</dbReference>
<evidence type="ECO:0000259" key="6">
    <source>
        <dbReference type="PROSITE" id="PS50850"/>
    </source>
</evidence>
<feature type="transmembrane region" description="Helical" evidence="5">
    <location>
        <begin position="309"/>
        <end position="329"/>
    </location>
</feature>
<feature type="transmembrane region" description="Helical" evidence="5">
    <location>
        <begin position="86"/>
        <end position="105"/>
    </location>
</feature>
<dbReference type="Gene3D" id="1.20.1720.10">
    <property type="entry name" value="Multidrug resistance protein D"/>
    <property type="match status" value="1"/>
</dbReference>
<evidence type="ECO:0000256" key="3">
    <source>
        <dbReference type="ARBA" id="ARBA00022989"/>
    </source>
</evidence>
<keyword evidence="2 5" id="KW-0812">Transmembrane</keyword>
<evidence type="ECO:0000313" key="8">
    <source>
        <dbReference type="Proteomes" id="UP001227095"/>
    </source>
</evidence>
<feature type="domain" description="Major facilitator superfamily (MFS) profile" evidence="6">
    <location>
        <begin position="21"/>
        <end position="495"/>
    </location>
</feature>
<keyword evidence="4 5" id="KW-0472">Membrane</keyword>
<feature type="transmembrane region" description="Helical" evidence="5">
    <location>
        <begin position="111"/>
        <end position="132"/>
    </location>
</feature>
<evidence type="ECO:0000256" key="1">
    <source>
        <dbReference type="ARBA" id="ARBA00004141"/>
    </source>
</evidence>
<dbReference type="Pfam" id="PF07690">
    <property type="entry name" value="MFS_1"/>
    <property type="match status" value="1"/>
</dbReference>
<feature type="transmembrane region" description="Helical" evidence="5">
    <location>
        <begin position="341"/>
        <end position="361"/>
    </location>
</feature>
<dbReference type="RefSeq" id="WP_227702170.1">
    <property type="nucleotide sequence ID" value="NZ_CP123000.1"/>
</dbReference>
<dbReference type="Proteomes" id="UP001227095">
    <property type="component" value="Chromosome"/>
</dbReference>
<dbReference type="EMBL" id="CP123000">
    <property type="protein sequence ID" value="WGI69155.1"/>
    <property type="molecule type" value="Genomic_DNA"/>
</dbReference>
<protein>
    <submittedName>
        <fullName evidence="7">MDR family MFS transporter</fullName>
    </submittedName>
</protein>
<dbReference type="InterPro" id="IPR036259">
    <property type="entry name" value="MFS_trans_sf"/>
</dbReference>
<feature type="transmembrane region" description="Helical" evidence="5">
    <location>
        <begin position="144"/>
        <end position="163"/>
    </location>
</feature>